<dbReference type="GO" id="GO:0004777">
    <property type="term" value="F:succinate-semialdehyde dehydrogenase (NAD+) activity"/>
    <property type="evidence" value="ECO:0007669"/>
    <property type="project" value="TreeGrafter"/>
</dbReference>
<dbReference type="CDD" id="cd07100">
    <property type="entry name" value="ALDH_SSADH1_GabD1"/>
    <property type="match status" value="1"/>
</dbReference>
<dbReference type="SUPFAM" id="SSF53720">
    <property type="entry name" value="ALDH-like"/>
    <property type="match status" value="1"/>
</dbReference>
<organism evidence="5 6">
    <name type="scientific">Pseudanabaena catenata USMAC16</name>
    <dbReference type="NCBI Taxonomy" id="1855837"/>
    <lineage>
        <taxon>Bacteria</taxon>
        <taxon>Bacillati</taxon>
        <taxon>Cyanobacteriota</taxon>
        <taxon>Cyanophyceae</taxon>
        <taxon>Pseudanabaenales</taxon>
        <taxon>Pseudanabaenaceae</taxon>
        <taxon>Pseudanabaena</taxon>
    </lineage>
</organism>
<gene>
    <name evidence="5" type="ORF">FEV09_22900</name>
</gene>
<keyword evidence="6" id="KW-1185">Reference proteome</keyword>
<dbReference type="Pfam" id="PF00171">
    <property type="entry name" value="Aldedh"/>
    <property type="match status" value="1"/>
</dbReference>
<dbReference type="FunFam" id="3.40.309.10:FF:000010">
    <property type="entry name" value="Gamma-aminobutyraldehyde dehydrogenase"/>
    <property type="match status" value="1"/>
</dbReference>
<reference evidence="5" key="1">
    <citation type="submission" date="2019-05" db="EMBL/GenBank/DDBJ databases">
        <title>Whole genome sequencing of Pseudanabaena catenata USMAC16.</title>
        <authorList>
            <person name="Khan Z."/>
            <person name="Omar W.M."/>
            <person name="Convey P."/>
            <person name="Merican F."/>
            <person name="Najimudin N."/>
        </authorList>
    </citation>
    <scope>NUCLEOTIDE SEQUENCE</scope>
    <source>
        <strain evidence="5">USMAC16</strain>
    </source>
</reference>
<evidence type="ECO:0000256" key="1">
    <source>
        <dbReference type="ARBA" id="ARBA00009986"/>
    </source>
</evidence>
<dbReference type="InterPro" id="IPR015590">
    <property type="entry name" value="Aldehyde_DH_dom"/>
</dbReference>
<dbReference type="PROSITE" id="PS00070">
    <property type="entry name" value="ALDEHYDE_DEHYDR_CYS"/>
    <property type="match status" value="1"/>
</dbReference>
<protein>
    <submittedName>
        <fullName evidence="5">NAD-dependent succinate-semialdehyde dehydrogenase</fullName>
    </submittedName>
</protein>
<comment type="similarity">
    <text evidence="1">Belongs to the aldehyde dehydrogenase family.</text>
</comment>
<proteinExistence type="inferred from homology"/>
<dbReference type="InterPro" id="IPR016161">
    <property type="entry name" value="Ald_DH/histidinol_DH"/>
</dbReference>
<keyword evidence="2" id="KW-0521">NADP</keyword>
<accession>A0A9X4RKB6</accession>
<dbReference type="PANTHER" id="PTHR43217">
    <property type="entry name" value="SUCCINATE SEMIALDEHYDE DEHYDROGENASE [NAD(P)+] SAD"/>
    <property type="match status" value="1"/>
</dbReference>
<sequence>MAIASINPVTGEVLKTFTPLTDGEIEHKLALADRTFATYKYTSFAERAQWMYRVADILEAKKTEFGIIITLEMGKTLKSAIAEVEKCAHLCRFYAEYAPQFLADTPVTIDAGQALIRYQPLGIILAVMPWNFPFWQVFRFAVPCLMAGNVGLLKHASNVPQCALAIAEIFHAVGLPDGAFQTLLVGAERVANLVADPRVKAATLTGSEPAGQSLAAIAGHNLKKVVLELGGSDPFIVLKTADLDVAVATGVTARVMNNGQTCIAAKRFILEEAIADQFIAKFVEKFRALKVGDPMQAETDVGPLATPQILQELDGLVKATVNAGARVLVGGYRIKQEGNFYAPTILTDIPLGAPPYQEEFFGPVASVFRVNNIREAIALANSTNFGLGASVWTKDEREIELAIAQIEAGSVFVNSMVKSDPRLPFGGIKRSGFGRELGIEGIREFVNIKTIAIA</sequence>
<dbReference type="Gene3D" id="3.40.309.10">
    <property type="entry name" value="Aldehyde Dehydrogenase, Chain A, domain 2"/>
    <property type="match status" value="1"/>
</dbReference>
<dbReference type="InterPro" id="IPR016162">
    <property type="entry name" value="Ald_DH_N"/>
</dbReference>
<evidence type="ECO:0000259" key="4">
    <source>
        <dbReference type="Pfam" id="PF00171"/>
    </source>
</evidence>
<feature type="domain" description="Aldehyde dehydrogenase" evidence="4">
    <location>
        <begin position="3"/>
        <end position="451"/>
    </location>
</feature>
<name>A0A9X4RKB6_9CYAN</name>
<dbReference type="AlphaFoldDB" id="A0A9X4RKB6"/>
<dbReference type="InterPro" id="IPR016160">
    <property type="entry name" value="Ald_DH_CS_CYS"/>
</dbReference>
<evidence type="ECO:0000313" key="5">
    <source>
        <dbReference type="EMBL" id="MDG3497382.1"/>
    </source>
</evidence>
<dbReference type="GO" id="GO:0004030">
    <property type="term" value="F:aldehyde dehydrogenase [NAD(P)+] activity"/>
    <property type="evidence" value="ECO:0007669"/>
    <property type="project" value="InterPro"/>
</dbReference>
<keyword evidence="3" id="KW-0560">Oxidoreductase</keyword>
<dbReference type="Proteomes" id="UP001152872">
    <property type="component" value="Unassembled WGS sequence"/>
</dbReference>
<dbReference type="FunFam" id="3.40.605.10:FF:000012">
    <property type="entry name" value="NAD-dependent succinate-semialdehyde dehydrogenase"/>
    <property type="match status" value="1"/>
</dbReference>
<dbReference type="RefSeq" id="WP_009629607.1">
    <property type="nucleotide sequence ID" value="NZ_VBTY01000348.1"/>
</dbReference>
<dbReference type="PANTHER" id="PTHR43217:SF1">
    <property type="entry name" value="SUCCINATE SEMIALDEHYDE DEHYDROGENASE [NAD(P)+] SAD"/>
    <property type="match status" value="1"/>
</dbReference>
<dbReference type="InterPro" id="IPR044148">
    <property type="entry name" value="ALDH_GabD1-like"/>
</dbReference>
<dbReference type="Gene3D" id="3.40.605.10">
    <property type="entry name" value="Aldehyde Dehydrogenase, Chain A, domain 1"/>
    <property type="match status" value="1"/>
</dbReference>
<evidence type="ECO:0000313" key="6">
    <source>
        <dbReference type="Proteomes" id="UP001152872"/>
    </source>
</evidence>
<evidence type="ECO:0000256" key="2">
    <source>
        <dbReference type="ARBA" id="ARBA00022857"/>
    </source>
</evidence>
<evidence type="ECO:0000256" key="3">
    <source>
        <dbReference type="ARBA" id="ARBA00023002"/>
    </source>
</evidence>
<dbReference type="InterPro" id="IPR047110">
    <property type="entry name" value="GABD/Sad-like"/>
</dbReference>
<comment type="caution">
    <text evidence="5">The sequence shown here is derived from an EMBL/GenBank/DDBJ whole genome shotgun (WGS) entry which is preliminary data.</text>
</comment>
<dbReference type="InterPro" id="IPR016163">
    <property type="entry name" value="Ald_DH_C"/>
</dbReference>
<dbReference type="EMBL" id="VBTY01000348">
    <property type="protein sequence ID" value="MDG3497382.1"/>
    <property type="molecule type" value="Genomic_DNA"/>
</dbReference>